<keyword evidence="5" id="KW-0539">Nucleus</keyword>
<accession>A0A077Z865</accession>
<dbReference type="InterPro" id="IPR048664">
    <property type="entry name" value="INI1_DNA-bd"/>
</dbReference>
<dbReference type="GO" id="GO:0000228">
    <property type="term" value="C:nuclear chromosome"/>
    <property type="evidence" value="ECO:0007669"/>
    <property type="project" value="InterPro"/>
</dbReference>
<dbReference type="InterPro" id="IPR006939">
    <property type="entry name" value="SNF5"/>
</dbReference>
<dbReference type="OrthoDB" id="515064at2759"/>
<evidence type="ECO:0000256" key="4">
    <source>
        <dbReference type="ARBA" id="ARBA00023163"/>
    </source>
</evidence>
<comment type="similarity">
    <text evidence="2">Belongs to the SNF5 family.</text>
</comment>
<dbReference type="PANTHER" id="PTHR10019">
    <property type="entry name" value="SNF5"/>
    <property type="match status" value="1"/>
</dbReference>
<evidence type="ECO:0000259" key="6">
    <source>
        <dbReference type="Pfam" id="PF21459"/>
    </source>
</evidence>
<dbReference type="GO" id="GO:0006338">
    <property type="term" value="P:chromatin remodeling"/>
    <property type="evidence" value="ECO:0007669"/>
    <property type="project" value="InterPro"/>
</dbReference>
<dbReference type="EMBL" id="HG806037">
    <property type="protein sequence ID" value="CDW56416.1"/>
    <property type="molecule type" value="Genomic_DNA"/>
</dbReference>
<evidence type="ECO:0000256" key="1">
    <source>
        <dbReference type="ARBA" id="ARBA00004123"/>
    </source>
</evidence>
<organism evidence="7 8">
    <name type="scientific">Trichuris trichiura</name>
    <name type="common">Whipworm</name>
    <name type="synonym">Trichocephalus trichiurus</name>
    <dbReference type="NCBI Taxonomy" id="36087"/>
    <lineage>
        <taxon>Eukaryota</taxon>
        <taxon>Metazoa</taxon>
        <taxon>Ecdysozoa</taxon>
        <taxon>Nematoda</taxon>
        <taxon>Enoplea</taxon>
        <taxon>Dorylaimia</taxon>
        <taxon>Trichinellida</taxon>
        <taxon>Trichuridae</taxon>
        <taxon>Trichuris</taxon>
    </lineage>
</organism>
<sequence>MALNDSAAAARTYGETPKSFAFSEEGERYYIGSEVGSYMKLYRGALYKKYPLLWRRAATQDEKKIMQEMGFHQNTLSTNIMLMRASEVDEVLSGNDEKYKSVQNVASGESFSPIKENRTRRSSLWFGQFASGSHHLDALPSSTPIAAIRPGRRKLRTYPYCYNDSDPEATSRNAEQVEILVPIRLDMEIDGLKLRDNFTWNKNGRRFFCSSHASQADWRLFKELNMTPEIFAEILCDDLDLPPNTFVPAVAASIRQQLAAYCPESFTVDGTDQRVVIKLNINVGNISLVDEFEWDLSELEYTPEIFAQTMCIELGLAGEFLPAIAYSIRGQLAWHQRTYAFSEPPLPTIESPLRTSDCDHWSPHLETLTDAELEKKIRDQDRNTRRIRRVANAW</sequence>
<evidence type="ECO:0000256" key="2">
    <source>
        <dbReference type="ARBA" id="ARBA00010239"/>
    </source>
</evidence>
<feature type="domain" description="SWI/SNF Subunit INI1 DNA binding" evidence="6">
    <location>
        <begin position="17"/>
        <end position="96"/>
    </location>
</feature>
<reference evidence="7" key="1">
    <citation type="submission" date="2014-01" db="EMBL/GenBank/DDBJ databases">
        <authorList>
            <person name="Aslett M."/>
        </authorList>
    </citation>
    <scope>NUCLEOTIDE SEQUENCE</scope>
</reference>
<dbReference type="Pfam" id="PF21459">
    <property type="entry name" value="INI1_DNA-bd"/>
    <property type="match status" value="1"/>
</dbReference>
<evidence type="ECO:0000256" key="5">
    <source>
        <dbReference type="ARBA" id="ARBA00023242"/>
    </source>
</evidence>
<evidence type="ECO:0000313" key="8">
    <source>
        <dbReference type="Proteomes" id="UP000030665"/>
    </source>
</evidence>
<reference evidence="7" key="2">
    <citation type="submission" date="2014-03" db="EMBL/GenBank/DDBJ databases">
        <title>The whipworm genome and dual-species transcriptomics of an intimate host-pathogen interaction.</title>
        <authorList>
            <person name="Foth B.J."/>
            <person name="Tsai I.J."/>
            <person name="Reid A.J."/>
            <person name="Bancroft A.J."/>
            <person name="Nichol S."/>
            <person name="Tracey A."/>
            <person name="Holroyd N."/>
            <person name="Cotton J.A."/>
            <person name="Stanley E.J."/>
            <person name="Zarowiecki M."/>
            <person name="Liu J.Z."/>
            <person name="Huckvale T."/>
            <person name="Cooper P.J."/>
            <person name="Grencis R.K."/>
            <person name="Berriman M."/>
        </authorList>
    </citation>
    <scope>NUCLEOTIDE SEQUENCE [LARGE SCALE GENOMIC DNA]</scope>
</reference>
<dbReference type="Pfam" id="PF04855">
    <property type="entry name" value="SNF5"/>
    <property type="match status" value="3"/>
</dbReference>
<dbReference type="CDD" id="cd21086">
    <property type="entry name" value="WH_NTD_SMARCB1"/>
    <property type="match status" value="1"/>
</dbReference>
<dbReference type="AlphaFoldDB" id="A0A077Z865"/>
<evidence type="ECO:0000256" key="3">
    <source>
        <dbReference type="ARBA" id="ARBA00023015"/>
    </source>
</evidence>
<evidence type="ECO:0000313" key="7">
    <source>
        <dbReference type="EMBL" id="CDW56416.1"/>
    </source>
</evidence>
<dbReference type="STRING" id="36087.A0A077Z865"/>
<protein>
    <submittedName>
        <fullName evidence="7">SWI:SNF matrix associated</fullName>
    </submittedName>
</protein>
<gene>
    <name evidence="7" type="ORF">TTRE_0000469501</name>
</gene>
<proteinExistence type="inferred from homology"/>
<keyword evidence="3" id="KW-0805">Transcription regulation</keyword>
<keyword evidence="8" id="KW-1185">Reference proteome</keyword>
<keyword evidence="4" id="KW-0804">Transcription</keyword>
<comment type="subcellular location">
    <subcellularLocation>
        <location evidence="1">Nucleus</location>
    </subcellularLocation>
</comment>
<dbReference type="Proteomes" id="UP000030665">
    <property type="component" value="Unassembled WGS sequence"/>
</dbReference>
<name>A0A077Z865_TRITR</name>